<dbReference type="STRING" id="29655.A0A0K9PQQ3"/>
<dbReference type="Gene3D" id="1.10.1410.10">
    <property type="match status" value="1"/>
</dbReference>
<evidence type="ECO:0000313" key="19">
    <source>
        <dbReference type="EMBL" id="KMZ70565.1"/>
    </source>
</evidence>
<evidence type="ECO:0000256" key="8">
    <source>
        <dbReference type="ARBA" id="ARBA00022723"/>
    </source>
</evidence>
<dbReference type="GO" id="GO:0031123">
    <property type="term" value="P:RNA 3'-end processing"/>
    <property type="evidence" value="ECO:0007669"/>
    <property type="project" value="InterPro"/>
</dbReference>
<dbReference type="InterPro" id="IPR048840">
    <property type="entry name" value="PolA_pol_NTPase"/>
</dbReference>
<keyword evidence="9" id="KW-0547">Nucleotide-binding</keyword>
<dbReference type="EC" id="2.7.7.19" evidence="5"/>
<evidence type="ECO:0000256" key="10">
    <source>
        <dbReference type="ARBA" id="ARBA00022840"/>
    </source>
</evidence>
<dbReference type="InterPro" id="IPR007010">
    <property type="entry name" value="PolA_pol_RNA-bd_dom"/>
</dbReference>
<dbReference type="FunFam" id="1.10.1410.10:FF:000001">
    <property type="entry name" value="Putative poly(A) polymerase gamma"/>
    <property type="match status" value="1"/>
</dbReference>
<organism evidence="19 20">
    <name type="scientific">Zostera marina</name>
    <name type="common">Eelgrass</name>
    <dbReference type="NCBI Taxonomy" id="29655"/>
    <lineage>
        <taxon>Eukaryota</taxon>
        <taxon>Viridiplantae</taxon>
        <taxon>Streptophyta</taxon>
        <taxon>Embryophyta</taxon>
        <taxon>Tracheophyta</taxon>
        <taxon>Spermatophyta</taxon>
        <taxon>Magnoliopsida</taxon>
        <taxon>Liliopsida</taxon>
        <taxon>Zosteraceae</taxon>
        <taxon>Zostera</taxon>
    </lineage>
</organism>
<dbReference type="GO" id="GO:0005634">
    <property type="term" value="C:nucleus"/>
    <property type="evidence" value="ECO:0000318"/>
    <property type="project" value="GO_Central"/>
</dbReference>
<feature type="domain" description="Poly(A) polymerase central" evidence="17">
    <location>
        <begin position="215"/>
        <end position="359"/>
    </location>
</feature>
<keyword evidence="7" id="KW-0808">Transferase</keyword>
<evidence type="ECO:0000256" key="12">
    <source>
        <dbReference type="ARBA" id="ARBA00023242"/>
    </source>
</evidence>
<dbReference type="InterPro" id="IPR043519">
    <property type="entry name" value="NT_sf"/>
</dbReference>
<feature type="domain" description="Poly(A) polymerase nucleotidyltransferase" evidence="18">
    <location>
        <begin position="16"/>
        <end position="210"/>
    </location>
</feature>
<feature type="region of interest" description="Disordered" evidence="15">
    <location>
        <begin position="695"/>
        <end position="715"/>
    </location>
</feature>
<feature type="compositionally biased region" description="Polar residues" evidence="15">
    <location>
        <begin position="695"/>
        <end position="710"/>
    </location>
</feature>
<keyword evidence="6" id="KW-0507">mRNA processing</keyword>
<dbReference type="SUPFAM" id="SSF55003">
    <property type="entry name" value="PAP/Archaeal CCA-adding enzyme, C-terminal domain"/>
    <property type="match status" value="1"/>
</dbReference>
<evidence type="ECO:0000256" key="2">
    <source>
        <dbReference type="ARBA" id="ARBA00001946"/>
    </source>
</evidence>
<dbReference type="Gene3D" id="3.30.70.590">
    <property type="entry name" value="Poly(A) polymerase predicted RNA binding domain"/>
    <property type="match status" value="1"/>
</dbReference>
<evidence type="ECO:0000256" key="3">
    <source>
        <dbReference type="ARBA" id="ARBA00004123"/>
    </source>
</evidence>
<dbReference type="FunFam" id="3.30.460.10:FF:000002">
    <property type="entry name" value="Poly(A) polymerase alpha, putative"/>
    <property type="match status" value="1"/>
</dbReference>
<evidence type="ECO:0000256" key="1">
    <source>
        <dbReference type="ARBA" id="ARBA00001936"/>
    </source>
</evidence>
<feature type="domain" description="Poly(A) polymerase RNA-binding" evidence="16">
    <location>
        <begin position="363"/>
        <end position="421"/>
    </location>
</feature>
<dbReference type="EMBL" id="LFYR01000727">
    <property type="protein sequence ID" value="KMZ70565.1"/>
    <property type="molecule type" value="Genomic_DNA"/>
</dbReference>
<evidence type="ECO:0000256" key="4">
    <source>
        <dbReference type="ARBA" id="ARBA00010912"/>
    </source>
</evidence>
<dbReference type="Pfam" id="PF04926">
    <property type="entry name" value="PAP_RNA-bind"/>
    <property type="match status" value="1"/>
</dbReference>
<proteinExistence type="inferred from homology"/>
<name>A0A0K9PQQ3_ZOSMR</name>
<dbReference type="SUPFAM" id="SSF81631">
    <property type="entry name" value="PAP/OAS1 substrate-binding domain"/>
    <property type="match status" value="1"/>
</dbReference>
<feature type="coiled-coil region" evidence="14">
    <location>
        <begin position="578"/>
        <end position="605"/>
    </location>
</feature>
<dbReference type="OMA" id="ALWWIRY"/>
<dbReference type="PANTHER" id="PTHR10682">
    <property type="entry name" value="POLY A POLYMERASE"/>
    <property type="match status" value="1"/>
</dbReference>
<evidence type="ECO:0000313" key="20">
    <source>
        <dbReference type="Proteomes" id="UP000036987"/>
    </source>
</evidence>
<dbReference type="FunFam" id="3.30.70.590:FF:000002">
    <property type="entry name" value="Nuclear poly(A) polymerase 4"/>
    <property type="match status" value="1"/>
</dbReference>
<comment type="catalytic activity">
    <reaction evidence="13">
        <text>RNA(n) + ATP = RNA(n)-3'-adenine ribonucleotide + diphosphate</text>
        <dbReference type="Rhea" id="RHEA:11332"/>
        <dbReference type="Rhea" id="RHEA-COMP:14527"/>
        <dbReference type="Rhea" id="RHEA-COMP:17347"/>
        <dbReference type="ChEBI" id="CHEBI:30616"/>
        <dbReference type="ChEBI" id="CHEBI:33019"/>
        <dbReference type="ChEBI" id="CHEBI:140395"/>
        <dbReference type="ChEBI" id="CHEBI:173115"/>
        <dbReference type="EC" id="2.7.7.19"/>
    </reaction>
</comment>
<dbReference type="Pfam" id="PF20750">
    <property type="entry name" value="PAP_NTPase"/>
    <property type="match status" value="1"/>
</dbReference>
<keyword evidence="10" id="KW-0067">ATP-binding</keyword>
<dbReference type="InterPro" id="IPR007012">
    <property type="entry name" value="PolA_pol_cen_dom"/>
</dbReference>
<dbReference type="Pfam" id="PF04928">
    <property type="entry name" value="PAP_central"/>
    <property type="match status" value="1"/>
</dbReference>
<dbReference type="GO" id="GO:1990817">
    <property type="term" value="F:poly(A) RNA polymerase activity"/>
    <property type="evidence" value="ECO:0000318"/>
    <property type="project" value="GO_Central"/>
</dbReference>
<evidence type="ECO:0000259" key="18">
    <source>
        <dbReference type="Pfam" id="PF20750"/>
    </source>
</evidence>
<dbReference type="AlphaFoldDB" id="A0A0K9PQQ3"/>
<keyword evidence="14" id="KW-0175">Coiled coil</keyword>
<evidence type="ECO:0000256" key="15">
    <source>
        <dbReference type="SAM" id="MobiDB-lite"/>
    </source>
</evidence>
<dbReference type="InterPro" id="IPR011068">
    <property type="entry name" value="NuclTrfase_I-like_C"/>
</dbReference>
<dbReference type="SUPFAM" id="SSF81301">
    <property type="entry name" value="Nucleotidyltransferase"/>
    <property type="match status" value="1"/>
</dbReference>
<accession>A0A0K9PQQ3</accession>
<dbReference type="Gene3D" id="3.30.460.10">
    <property type="entry name" value="Beta Polymerase, domain 2"/>
    <property type="match status" value="1"/>
</dbReference>
<evidence type="ECO:0000256" key="11">
    <source>
        <dbReference type="ARBA" id="ARBA00022842"/>
    </source>
</evidence>
<dbReference type="CDD" id="cd05402">
    <property type="entry name" value="NT_PAP_TUTase"/>
    <property type="match status" value="1"/>
</dbReference>
<dbReference type="GO" id="GO:0005524">
    <property type="term" value="F:ATP binding"/>
    <property type="evidence" value="ECO:0007669"/>
    <property type="project" value="UniProtKB-KW"/>
</dbReference>
<keyword evidence="12" id="KW-0539">Nucleus</keyword>
<comment type="similarity">
    <text evidence="4">Belongs to the poly(A) polymerase family.</text>
</comment>
<comment type="subcellular location">
    <subcellularLocation>
        <location evidence="3">Nucleus</location>
    </subcellularLocation>
</comment>
<gene>
    <name evidence="19" type="ORF">ZOSMA_199G00020</name>
</gene>
<comment type="caution">
    <text evidence="19">The sequence shown here is derived from an EMBL/GenBank/DDBJ whole genome shotgun (WGS) entry which is preliminary data.</text>
</comment>
<dbReference type="GO" id="GO:0003723">
    <property type="term" value="F:RNA binding"/>
    <property type="evidence" value="ECO:0007669"/>
    <property type="project" value="InterPro"/>
</dbReference>
<evidence type="ECO:0000256" key="6">
    <source>
        <dbReference type="ARBA" id="ARBA00022664"/>
    </source>
</evidence>
<evidence type="ECO:0000256" key="7">
    <source>
        <dbReference type="ARBA" id="ARBA00022679"/>
    </source>
</evidence>
<evidence type="ECO:0000259" key="17">
    <source>
        <dbReference type="Pfam" id="PF04928"/>
    </source>
</evidence>
<comment type="cofactor">
    <cofactor evidence="2">
        <name>Mg(2+)</name>
        <dbReference type="ChEBI" id="CHEBI:18420"/>
    </cofactor>
</comment>
<evidence type="ECO:0000256" key="14">
    <source>
        <dbReference type="SAM" id="Coils"/>
    </source>
</evidence>
<evidence type="ECO:0000256" key="5">
    <source>
        <dbReference type="ARBA" id="ARBA00012388"/>
    </source>
</evidence>
<protein>
    <recommendedName>
        <fullName evidence="5">polynucleotide adenylyltransferase</fullName>
        <ecNumber evidence="5">2.7.7.19</ecNumber>
    </recommendedName>
</protein>
<dbReference type="Proteomes" id="UP000036987">
    <property type="component" value="Unassembled WGS sequence"/>
</dbReference>
<sequence>MENSGLIKRSTKSYLGVTEPISLSGPTEFDISKTEELLKYLENAGLYEGQEEAVSREEVLGRLDQIVKNWVKKISRDKGFNEQLVQEANAKIFTFGSYRLGVHGPGADIDTLCVGPRHATREEDFFIELSKMLEQMPEVKELHPVPDAHVPVLKFKFNGVSIDLLYAKLSLWVIPEDLDISQDCILQNTDEQTVRSLNGCRVTDRILRLVPNIQNFRTTLRCMRLWAKHRGVYSNVSGFLGGINWALLVARICQLYPNALPSMLVSRFFRVFNQWRWPNPVMLCEIEEGSLGLQIWDPRRNYRDRQHLMPIITPAYPCMNSSYNVSKSTLRVMSEEFERGNDTCKKLEENNADWNILFEWFPFFDAYKNYLEIDISADNEVDSRQWKGWVESRIRTLTLMIERGTYGMLQCHPHPRDFCDKSKQFCCSYFMGLRMKEGAQPQESKSFDIRITVQEFKSTVGSYTSWRPGMEIQVSHIKRRDIPLFVFPGGVRPIRSARTGASHRRQVVRNVKVLNPSESNKNDNTTVDIKKESELTQEIIEGILPSANVKVEDNVNGSSLQTVTDDLLVKSCPNAGACKKMDVDIESSKRKVEHAELESENENHDSKLPKFGSVVASDENLNIDAVALPKVENISASSLNNTSSSDMIGNLCSEKNETSDELLRQIPKVDIGGSFPEKLDSIDILENDSAVGQDMQSSSANVSGISSPDNNPHGYCLEELEPVELSIPPNAASNVQKKPIIRVNFTTISKPGG</sequence>
<keyword evidence="8" id="KW-0479">Metal-binding</keyword>
<evidence type="ECO:0000256" key="9">
    <source>
        <dbReference type="ARBA" id="ARBA00022741"/>
    </source>
</evidence>
<dbReference type="OrthoDB" id="412748at2759"/>
<keyword evidence="11" id="KW-0460">Magnesium</keyword>
<reference evidence="20" key="1">
    <citation type="journal article" date="2016" name="Nature">
        <title>The genome of the seagrass Zostera marina reveals angiosperm adaptation to the sea.</title>
        <authorList>
            <person name="Olsen J.L."/>
            <person name="Rouze P."/>
            <person name="Verhelst B."/>
            <person name="Lin Y.-C."/>
            <person name="Bayer T."/>
            <person name="Collen J."/>
            <person name="Dattolo E."/>
            <person name="De Paoli E."/>
            <person name="Dittami S."/>
            <person name="Maumus F."/>
            <person name="Michel G."/>
            <person name="Kersting A."/>
            <person name="Lauritano C."/>
            <person name="Lohaus R."/>
            <person name="Toepel M."/>
            <person name="Tonon T."/>
            <person name="Vanneste K."/>
            <person name="Amirebrahimi M."/>
            <person name="Brakel J."/>
            <person name="Bostroem C."/>
            <person name="Chovatia M."/>
            <person name="Grimwood J."/>
            <person name="Jenkins J.W."/>
            <person name="Jueterbock A."/>
            <person name="Mraz A."/>
            <person name="Stam W.T."/>
            <person name="Tice H."/>
            <person name="Bornberg-Bauer E."/>
            <person name="Green P.J."/>
            <person name="Pearson G.A."/>
            <person name="Procaccini G."/>
            <person name="Duarte C.M."/>
            <person name="Schmutz J."/>
            <person name="Reusch T.B.H."/>
            <person name="Van de Peer Y."/>
        </authorList>
    </citation>
    <scope>NUCLEOTIDE SEQUENCE [LARGE SCALE GENOMIC DNA]</scope>
    <source>
        <strain evidence="20">cv. Finnish</strain>
    </source>
</reference>
<dbReference type="PANTHER" id="PTHR10682:SF10">
    <property type="entry name" value="POLYNUCLEOTIDE ADENYLYLTRANSFERASE"/>
    <property type="match status" value="1"/>
</dbReference>
<dbReference type="GO" id="GO:0046872">
    <property type="term" value="F:metal ion binding"/>
    <property type="evidence" value="ECO:0007669"/>
    <property type="project" value="UniProtKB-KW"/>
</dbReference>
<evidence type="ECO:0000259" key="16">
    <source>
        <dbReference type="Pfam" id="PF04926"/>
    </source>
</evidence>
<dbReference type="GO" id="GO:0006397">
    <property type="term" value="P:mRNA processing"/>
    <property type="evidence" value="ECO:0007669"/>
    <property type="project" value="UniProtKB-KW"/>
</dbReference>
<comment type="cofactor">
    <cofactor evidence="1">
        <name>Mn(2+)</name>
        <dbReference type="ChEBI" id="CHEBI:29035"/>
    </cofactor>
</comment>
<keyword evidence="20" id="KW-1185">Reference proteome</keyword>
<evidence type="ECO:0000256" key="13">
    <source>
        <dbReference type="ARBA" id="ARBA00048830"/>
    </source>
</evidence>